<evidence type="ECO:0000313" key="1">
    <source>
        <dbReference type="EMBL" id="KAJ7530175.1"/>
    </source>
</evidence>
<name>A0ACC2BKA5_DIPCM</name>
<sequence>MAWGRSRNKDEYFQSSRGLVSRVCAVLLFLFIVTALTIMMTLFLVHPHSPGYRLLNVQITDLTITALGSPIVSTDPDDPVDSVLNSDINVSLECDDKNHHLGTYNGRLQVILYYSGIEIGRTEFAPFYQEAQNRTVVLGVVSIRDHLLKRSAAANLNADLTRDAINLQSEIAARVKFVYGIWKSSWHRWFRVKCDLVVSSPTASTGSLIMSQTC</sequence>
<proteinExistence type="predicted"/>
<comment type="caution">
    <text evidence="1">The sequence shown here is derived from an EMBL/GenBank/DDBJ whole genome shotgun (WGS) entry which is preliminary data.</text>
</comment>
<protein>
    <submittedName>
        <fullName evidence="1">Uncharacterized protein</fullName>
    </submittedName>
</protein>
<dbReference type="EMBL" id="CM055106">
    <property type="protein sequence ID" value="KAJ7530175.1"/>
    <property type="molecule type" value="Genomic_DNA"/>
</dbReference>
<evidence type="ECO:0000313" key="2">
    <source>
        <dbReference type="Proteomes" id="UP001162992"/>
    </source>
</evidence>
<dbReference type="Proteomes" id="UP001162992">
    <property type="component" value="Chromosome 15"/>
</dbReference>
<reference evidence="2" key="1">
    <citation type="journal article" date="2024" name="Proc. Natl. Acad. Sci. U.S.A.">
        <title>Extraordinary preservation of gene collinearity over three hundred million years revealed in homosporous lycophytes.</title>
        <authorList>
            <person name="Li C."/>
            <person name="Wickell D."/>
            <person name="Kuo L.Y."/>
            <person name="Chen X."/>
            <person name="Nie B."/>
            <person name="Liao X."/>
            <person name="Peng D."/>
            <person name="Ji J."/>
            <person name="Jenkins J."/>
            <person name="Williams M."/>
            <person name="Shu S."/>
            <person name="Plott C."/>
            <person name="Barry K."/>
            <person name="Rajasekar S."/>
            <person name="Grimwood J."/>
            <person name="Han X."/>
            <person name="Sun S."/>
            <person name="Hou Z."/>
            <person name="He W."/>
            <person name="Dai G."/>
            <person name="Sun C."/>
            <person name="Schmutz J."/>
            <person name="Leebens-Mack J.H."/>
            <person name="Li F.W."/>
            <person name="Wang L."/>
        </authorList>
    </citation>
    <scope>NUCLEOTIDE SEQUENCE [LARGE SCALE GENOMIC DNA]</scope>
    <source>
        <strain evidence="2">cv. PW_Plant_1</strain>
    </source>
</reference>
<gene>
    <name evidence="1" type="ORF">O6H91_15G083100</name>
</gene>
<accession>A0ACC2BKA5</accession>
<organism evidence="1 2">
    <name type="scientific">Diphasiastrum complanatum</name>
    <name type="common">Issler's clubmoss</name>
    <name type="synonym">Lycopodium complanatum</name>
    <dbReference type="NCBI Taxonomy" id="34168"/>
    <lineage>
        <taxon>Eukaryota</taxon>
        <taxon>Viridiplantae</taxon>
        <taxon>Streptophyta</taxon>
        <taxon>Embryophyta</taxon>
        <taxon>Tracheophyta</taxon>
        <taxon>Lycopodiopsida</taxon>
        <taxon>Lycopodiales</taxon>
        <taxon>Lycopodiaceae</taxon>
        <taxon>Lycopodioideae</taxon>
        <taxon>Diphasiastrum</taxon>
    </lineage>
</organism>
<keyword evidence="2" id="KW-1185">Reference proteome</keyword>